<dbReference type="RefSeq" id="WP_144229984.1">
    <property type="nucleotide sequence ID" value="NZ_CBCRVV010000031.1"/>
</dbReference>
<protein>
    <submittedName>
        <fullName evidence="1">Uncharacterized protein</fullName>
    </submittedName>
</protein>
<sequence length="70" mass="7685">MSLLSSPNFDTNLHPVAEDEGLERVRVRTRELALDAGRVPPHVLQVDYEQAKREVMGEAPAAADGWDEAG</sequence>
<keyword evidence="2" id="KW-1185">Reference proteome</keyword>
<accession>A0A556QS40</accession>
<proteinExistence type="predicted"/>
<dbReference type="AlphaFoldDB" id="A0A556QS40"/>
<reference evidence="1 2" key="1">
    <citation type="submission" date="2019-07" db="EMBL/GenBank/DDBJ databases">
        <title>Description of 53C-WASEF.</title>
        <authorList>
            <person name="Pitt A."/>
            <person name="Hahn M.W."/>
        </authorList>
    </citation>
    <scope>NUCLEOTIDE SEQUENCE [LARGE SCALE GENOMIC DNA]</scope>
    <source>
        <strain evidence="1 2">53C-WASEF</strain>
    </source>
</reference>
<evidence type="ECO:0000313" key="2">
    <source>
        <dbReference type="Proteomes" id="UP000315648"/>
    </source>
</evidence>
<evidence type="ECO:0000313" key="1">
    <source>
        <dbReference type="EMBL" id="TSJ79443.1"/>
    </source>
</evidence>
<dbReference type="Proteomes" id="UP000315648">
    <property type="component" value="Unassembled WGS sequence"/>
</dbReference>
<dbReference type="OrthoDB" id="199198at2"/>
<organism evidence="1 2">
    <name type="scientific">Rariglobus hedericola</name>
    <dbReference type="NCBI Taxonomy" id="2597822"/>
    <lineage>
        <taxon>Bacteria</taxon>
        <taxon>Pseudomonadati</taxon>
        <taxon>Verrucomicrobiota</taxon>
        <taxon>Opitutia</taxon>
        <taxon>Opitutales</taxon>
        <taxon>Opitutaceae</taxon>
        <taxon>Rariglobus</taxon>
    </lineage>
</organism>
<comment type="caution">
    <text evidence="1">The sequence shown here is derived from an EMBL/GenBank/DDBJ whole genome shotgun (WGS) entry which is preliminary data.</text>
</comment>
<dbReference type="EMBL" id="VMBG01000001">
    <property type="protein sequence ID" value="TSJ79443.1"/>
    <property type="molecule type" value="Genomic_DNA"/>
</dbReference>
<gene>
    <name evidence="1" type="ORF">FPL22_09190</name>
</gene>
<name>A0A556QS40_9BACT</name>